<keyword evidence="3" id="KW-1185">Reference proteome</keyword>
<gene>
    <name evidence="2" type="ORF">FYJ59_11315</name>
</gene>
<sequence length="250" mass="28997">MSNTMNVSYMSRVYNNFINNYETKSESKSATTFGDKVTEKRGEAATVSETQSAGTITTRDMTMEEYKQYIYDKISQLPMHPTRMNETISITISDAGFEAMKNDPEYEAWVLNDLQVGWAQPDNWSGICGGAFSTIYYGATKEECHAEMWRAGYQNGNGKRLYEDKSENSFWERRVERKRRLEEQYEELQEKKILAKRMAQEQYYEELLERKAENSRFMLSLNGEKRMSQVSAAYEANVMTDFTEGSSYIG</sequence>
<feature type="coiled-coil region" evidence="1">
    <location>
        <begin position="171"/>
        <end position="201"/>
    </location>
</feature>
<evidence type="ECO:0000256" key="1">
    <source>
        <dbReference type="SAM" id="Coils"/>
    </source>
</evidence>
<comment type="caution">
    <text evidence="2">The sequence shown here is derived from an EMBL/GenBank/DDBJ whole genome shotgun (WGS) entry which is preliminary data.</text>
</comment>
<keyword evidence="1" id="KW-0175">Coiled coil</keyword>
<dbReference type="EMBL" id="VUMU01000015">
    <property type="protein sequence ID" value="MST58816.1"/>
    <property type="molecule type" value="Genomic_DNA"/>
</dbReference>
<organism evidence="2 3">
    <name type="scientific">Waltera intestinalis</name>
    <dbReference type="NCBI Taxonomy" id="2606635"/>
    <lineage>
        <taxon>Bacteria</taxon>
        <taxon>Bacillati</taxon>
        <taxon>Bacillota</taxon>
        <taxon>Clostridia</taxon>
        <taxon>Lachnospirales</taxon>
        <taxon>Lachnospiraceae</taxon>
        <taxon>Waltera</taxon>
    </lineage>
</organism>
<evidence type="ECO:0000313" key="3">
    <source>
        <dbReference type="Proteomes" id="UP000476055"/>
    </source>
</evidence>
<accession>A0A6L5YK92</accession>
<protein>
    <submittedName>
        <fullName evidence="2">Uncharacterized protein</fullName>
    </submittedName>
</protein>
<dbReference type="Proteomes" id="UP000476055">
    <property type="component" value="Unassembled WGS sequence"/>
</dbReference>
<name>A0A6L5YK92_9FIRM</name>
<dbReference type="AlphaFoldDB" id="A0A6L5YK92"/>
<dbReference type="RefSeq" id="WP_154497329.1">
    <property type="nucleotide sequence ID" value="NZ_VUMU01000015.1"/>
</dbReference>
<evidence type="ECO:0000313" key="2">
    <source>
        <dbReference type="EMBL" id="MST58816.1"/>
    </source>
</evidence>
<proteinExistence type="predicted"/>
<reference evidence="2 3" key="1">
    <citation type="submission" date="2019-08" db="EMBL/GenBank/DDBJ databases">
        <title>In-depth cultivation of the pig gut microbiome towards novel bacterial diversity and tailored functional studies.</title>
        <authorList>
            <person name="Wylensek D."/>
            <person name="Hitch T.C.A."/>
            <person name="Clavel T."/>
        </authorList>
    </citation>
    <scope>NUCLEOTIDE SEQUENCE [LARGE SCALE GENOMIC DNA]</scope>
    <source>
        <strain evidence="2 3">WCA3-601-WT-6H</strain>
    </source>
</reference>